<accession>A0A7M5UW29</accession>
<dbReference type="PROSITE" id="PS50181">
    <property type="entry name" value="FBOX"/>
    <property type="match status" value="1"/>
</dbReference>
<dbReference type="GeneID" id="136819524"/>
<dbReference type="Pfam" id="PF19270">
    <property type="entry name" value="FBO_C"/>
    <property type="match status" value="1"/>
</dbReference>
<dbReference type="Pfam" id="PF12937">
    <property type="entry name" value="F-box-like"/>
    <property type="match status" value="1"/>
</dbReference>
<dbReference type="Proteomes" id="UP000594262">
    <property type="component" value="Unplaced"/>
</dbReference>
<dbReference type="OrthoDB" id="2117972at2759"/>
<comment type="subcellular location">
    <subcellularLocation>
        <location evidence="1">Cytoplasm</location>
    </subcellularLocation>
</comment>
<keyword evidence="4" id="KW-0963">Cytoplasm</keyword>
<evidence type="ECO:0000313" key="8">
    <source>
        <dbReference type="EnsemblMetazoa" id="CLYHEMP006776.1"/>
    </source>
</evidence>
<evidence type="ECO:0000259" key="7">
    <source>
        <dbReference type="PROSITE" id="PS50181"/>
    </source>
</evidence>
<dbReference type="RefSeq" id="XP_066931860.1">
    <property type="nucleotide sequence ID" value="XM_067075759.1"/>
</dbReference>
<sequence length="406" mass="48313">MERENVLSEELASFRQEWAEELYDNENENVIKIQDEEQLQEISTEEEKAVEMFIKATKLEKEGNFNAAVVFYREAIKLFPDVEFKVADYQRKQQETIEADEKEEEETQQNQSLENFNFEELTKQLALMHVTGLCSPNLPQTTTHISALPSELLVNIIRWVVSKELDMKSLSQFSLACKWFYICARDEELWKIICLRTWGMKCCAPKKYQNSWQRMFVERPHLRFDGVYISENTYVRAGEQSVDSFYKPFHLVVYYKYLRFFSDGRCIILTSADELKPTIQSLKSPPYRDPHIYVGYYRMTGEKTVNIFYSYSTKPNKWEIQHKKRKNQNFVVKNTCEHNFFMQLELQNTKKSKNNKLQWVDFICKTKNNLHDTTSENTIEWQGYKPFIFSRVKSYTSSTDSYLSLY</sequence>
<dbReference type="CDD" id="cd22089">
    <property type="entry name" value="F-box_FBXO9"/>
    <property type="match status" value="1"/>
</dbReference>
<name>A0A7M5UW29_9CNID</name>
<dbReference type="InterPro" id="IPR036047">
    <property type="entry name" value="F-box-like_dom_sf"/>
</dbReference>
<evidence type="ECO:0000313" key="9">
    <source>
        <dbReference type="Proteomes" id="UP000594262"/>
    </source>
</evidence>
<dbReference type="UniPathway" id="UPA00143"/>
<proteinExistence type="predicted"/>
<reference evidence="8" key="1">
    <citation type="submission" date="2021-01" db="UniProtKB">
        <authorList>
            <consortium name="EnsemblMetazoa"/>
        </authorList>
    </citation>
    <scope>IDENTIFICATION</scope>
</reference>
<protein>
    <recommendedName>
        <fullName evidence="3">F-box only protein 9</fullName>
    </recommendedName>
</protein>
<dbReference type="Gene3D" id="1.20.58.80">
    <property type="entry name" value="Phosphotransferase system, lactose/cellobiose-type IIA subunit"/>
    <property type="match status" value="1"/>
</dbReference>
<evidence type="ECO:0000256" key="3">
    <source>
        <dbReference type="ARBA" id="ARBA00019775"/>
    </source>
</evidence>
<keyword evidence="9" id="KW-1185">Reference proteome</keyword>
<dbReference type="EnsemblMetazoa" id="CLYHEMT006776.1">
    <property type="protein sequence ID" value="CLYHEMP006776.1"/>
    <property type="gene ID" value="CLYHEMG006776"/>
</dbReference>
<comment type="pathway">
    <text evidence="2">Protein modification; protein ubiquitination.</text>
</comment>
<dbReference type="Gene3D" id="1.20.1280.50">
    <property type="match status" value="1"/>
</dbReference>
<dbReference type="AlphaFoldDB" id="A0A7M5UW29"/>
<evidence type="ECO:0000256" key="1">
    <source>
        <dbReference type="ARBA" id="ARBA00004496"/>
    </source>
</evidence>
<dbReference type="PANTHER" id="PTHR12874:SF29">
    <property type="entry name" value="F-BOX ONLY PROTEIN 9"/>
    <property type="match status" value="1"/>
</dbReference>
<dbReference type="GO" id="GO:0016567">
    <property type="term" value="P:protein ubiquitination"/>
    <property type="evidence" value="ECO:0007669"/>
    <property type="project" value="UniProtKB-UniPathway"/>
</dbReference>
<evidence type="ECO:0000256" key="4">
    <source>
        <dbReference type="ARBA" id="ARBA00022490"/>
    </source>
</evidence>
<dbReference type="GO" id="GO:0031146">
    <property type="term" value="P:SCF-dependent proteasomal ubiquitin-dependent protein catabolic process"/>
    <property type="evidence" value="ECO:0007669"/>
    <property type="project" value="TreeGrafter"/>
</dbReference>
<dbReference type="PANTHER" id="PTHR12874">
    <property type="entry name" value="F-BOX ONLY PROTEIN 48-RELATED"/>
    <property type="match status" value="1"/>
</dbReference>
<organism evidence="8 9">
    <name type="scientific">Clytia hemisphaerica</name>
    <dbReference type="NCBI Taxonomy" id="252671"/>
    <lineage>
        <taxon>Eukaryota</taxon>
        <taxon>Metazoa</taxon>
        <taxon>Cnidaria</taxon>
        <taxon>Hydrozoa</taxon>
        <taxon>Hydroidolina</taxon>
        <taxon>Leptothecata</taxon>
        <taxon>Obeliida</taxon>
        <taxon>Clytiidae</taxon>
        <taxon>Clytia</taxon>
    </lineage>
</organism>
<dbReference type="InterPro" id="IPR045464">
    <property type="entry name" value="Hrt3/FBXO9_C"/>
</dbReference>
<dbReference type="GO" id="GO:0019005">
    <property type="term" value="C:SCF ubiquitin ligase complex"/>
    <property type="evidence" value="ECO:0007669"/>
    <property type="project" value="TreeGrafter"/>
</dbReference>
<evidence type="ECO:0000256" key="6">
    <source>
        <dbReference type="ARBA" id="ARBA00022803"/>
    </source>
</evidence>
<evidence type="ECO:0000256" key="5">
    <source>
        <dbReference type="ARBA" id="ARBA00022786"/>
    </source>
</evidence>
<dbReference type="SUPFAM" id="SSF116846">
    <property type="entry name" value="MIT domain"/>
    <property type="match status" value="1"/>
</dbReference>
<dbReference type="GO" id="GO:0005737">
    <property type="term" value="C:cytoplasm"/>
    <property type="evidence" value="ECO:0007669"/>
    <property type="project" value="UniProtKB-SubCell"/>
</dbReference>
<dbReference type="InterPro" id="IPR001810">
    <property type="entry name" value="F-box_dom"/>
</dbReference>
<keyword evidence="6" id="KW-0802">TPR repeat</keyword>
<dbReference type="SUPFAM" id="SSF81383">
    <property type="entry name" value="F-box domain"/>
    <property type="match status" value="1"/>
</dbReference>
<keyword evidence="5" id="KW-0833">Ubl conjugation pathway</keyword>
<dbReference type="InterPro" id="IPR036181">
    <property type="entry name" value="MIT_dom_sf"/>
</dbReference>
<feature type="domain" description="F-box" evidence="7">
    <location>
        <begin position="142"/>
        <end position="193"/>
    </location>
</feature>
<evidence type="ECO:0000256" key="2">
    <source>
        <dbReference type="ARBA" id="ARBA00004906"/>
    </source>
</evidence>